<evidence type="ECO:0000256" key="4">
    <source>
        <dbReference type="SAM" id="MobiDB-lite"/>
    </source>
</evidence>
<dbReference type="PANTHER" id="PTHR43537">
    <property type="entry name" value="TRANSCRIPTIONAL REGULATOR, GNTR FAMILY"/>
    <property type="match status" value="1"/>
</dbReference>
<dbReference type="Gene3D" id="1.20.120.530">
    <property type="entry name" value="GntR ligand-binding domain-like"/>
    <property type="match status" value="1"/>
</dbReference>
<organism evidence="6 7">
    <name type="scientific">Paracoccus cavernae</name>
    <dbReference type="NCBI Taxonomy" id="1571207"/>
    <lineage>
        <taxon>Bacteria</taxon>
        <taxon>Pseudomonadati</taxon>
        <taxon>Pseudomonadota</taxon>
        <taxon>Alphaproteobacteria</taxon>
        <taxon>Rhodobacterales</taxon>
        <taxon>Paracoccaceae</taxon>
        <taxon>Paracoccus</taxon>
    </lineage>
</organism>
<comment type="caution">
    <text evidence="6">The sequence shown here is derived from an EMBL/GenBank/DDBJ whole genome shotgun (WGS) entry which is preliminary data.</text>
</comment>
<keyword evidence="7" id="KW-1185">Reference proteome</keyword>
<dbReference type="Gene3D" id="1.10.10.10">
    <property type="entry name" value="Winged helix-like DNA-binding domain superfamily/Winged helix DNA-binding domain"/>
    <property type="match status" value="1"/>
</dbReference>
<dbReference type="SUPFAM" id="SSF48008">
    <property type="entry name" value="GntR ligand-binding domain-like"/>
    <property type="match status" value="1"/>
</dbReference>
<sequence length="236" mass="25723">MSEGHSGNMPDPDGARLPSDEERVHGDIVKAIYEQRLRPGTKLGEEALAAAFGQPREDPARAFVAFQQKLVELIPNRGAFVIRPSESDARDVFTIRKSLENIVVERVAAKPDPAVIRQLRAHVRAEIAARDKGQRREAIRMAGEFHIMLARLSDSRVFLGTLEPVLMQSSLIVSLYGGGLVPSCPVEEHQAIVDALAQGDGAAACACMGQHLAHLEGTLRLELDDDEEPDFAAIFS</sequence>
<name>A0ABT8D5B4_9RHOB</name>
<dbReference type="SMART" id="SM00895">
    <property type="entry name" value="FCD"/>
    <property type="match status" value="1"/>
</dbReference>
<dbReference type="PANTHER" id="PTHR43537:SF53">
    <property type="entry name" value="HTH-TYPE TRANSCRIPTIONAL REPRESSOR NANR"/>
    <property type="match status" value="1"/>
</dbReference>
<dbReference type="InterPro" id="IPR036388">
    <property type="entry name" value="WH-like_DNA-bd_sf"/>
</dbReference>
<dbReference type="EMBL" id="JAUFRC010000001">
    <property type="protein sequence ID" value="MDN3711466.1"/>
    <property type="molecule type" value="Genomic_DNA"/>
</dbReference>
<dbReference type="SUPFAM" id="SSF46785">
    <property type="entry name" value="Winged helix' DNA-binding domain"/>
    <property type="match status" value="1"/>
</dbReference>
<feature type="domain" description="GntR C-terminal" evidence="5">
    <location>
        <begin position="91"/>
        <end position="214"/>
    </location>
</feature>
<dbReference type="InterPro" id="IPR011711">
    <property type="entry name" value="GntR_C"/>
</dbReference>
<reference evidence="7" key="1">
    <citation type="journal article" date="2019" name="Int. J. Syst. Evol. Microbiol.">
        <title>The Global Catalogue of Microorganisms (GCM) 10K type strain sequencing project: providing services to taxonomists for standard genome sequencing and annotation.</title>
        <authorList>
            <consortium name="The Broad Institute Genomics Platform"/>
            <consortium name="The Broad Institute Genome Sequencing Center for Infectious Disease"/>
            <person name="Wu L."/>
            <person name="Ma J."/>
        </authorList>
    </citation>
    <scope>NUCLEOTIDE SEQUENCE [LARGE SCALE GENOMIC DNA]</scope>
    <source>
        <strain evidence="7">CECT 8482</strain>
    </source>
</reference>
<evidence type="ECO:0000256" key="2">
    <source>
        <dbReference type="ARBA" id="ARBA00023125"/>
    </source>
</evidence>
<evidence type="ECO:0000259" key="5">
    <source>
        <dbReference type="SMART" id="SM00895"/>
    </source>
</evidence>
<keyword evidence="1" id="KW-0805">Transcription regulation</keyword>
<protein>
    <submittedName>
        <fullName evidence="6">GntR family transcriptional regulator</fullName>
    </submittedName>
</protein>
<feature type="region of interest" description="Disordered" evidence="4">
    <location>
        <begin position="1"/>
        <end position="20"/>
    </location>
</feature>
<dbReference type="InterPro" id="IPR008920">
    <property type="entry name" value="TF_FadR/GntR_C"/>
</dbReference>
<proteinExistence type="predicted"/>
<evidence type="ECO:0000256" key="3">
    <source>
        <dbReference type="ARBA" id="ARBA00023163"/>
    </source>
</evidence>
<evidence type="ECO:0000256" key="1">
    <source>
        <dbReference type="ARBA" id="ARBA00023015"/>
    </source>
</evidence>
<accession>A0ABT8D5B4</accession>
<keyword evidence="2" id="KW-0238">DNA-binding</keyword>
<dbReference type="InterPro" id="IPR036390">
    <property type="entry name" value="WH_DNA-bd_sf"/>
</dbReference>
<dbReference type="Proteomes" id="UP001243846">
    <property type="component" value="Unassembled WGS sequence"/>
</dbReference>
<gene>
    <name evidence="6" type="ORF">QWZ10_05920</name>
</gene>
<dbReference type="Pfam" id="PF07729">
    <property type="entry name" value="FCD"/>
    <property type="match status" value="1"/>
</dbReference>
<evidence type="ECO:0000313" key="7">
    <source>
        <dbReference type="Proteomes" id="UP001243846"/>
    </source>
</evidence>
<keyword evidence="3" id="KW-0804">Transcription</keyword>
<evidence type="ECO:0000313" key="6">
    <source>
        <dbReference type="EMBL" id="MDN3711466.1"/>
    </source>
</evidence>